<dbReference type="NCBIfam" id="TIGR00322">
    <property type="entry name" value="diphth2_R"/>
    <property type="match status" value="1"/>
</dbReference>
<accession>T2M719</accession>
<dbReference type="AlphaFoldDB" id="T2M719"/>
<dbReference type="InterPro" id="IPR010014">
    <property type="entry name" value="DHP2"/>
</dbReference>
<evidence type="ECO:0000256" key="3">
    <source>
        <dbReference type="ARBA" id="ARBA00006179"/>
    </source>
</evidence>
<dbReference type="FunFam" id="3.40.50.11860:FF:000001">
    <property type="entry name" value="2-(3-amino-3-carboxypropyl)histidine synthase subunit 2"/>
    <property type="match status" value="1"/>
</dbReference>
<evidence type="ECO:0000256" key="4">
    <source>
        <dbReference type="ARBA" id="ARBA00021914"/>
    </source>
</evidence>
<comment type="pathway">
    <text evidence="2 8">Protein modification; peptidyl-diphthamide biosynthesis.</text>
</comment>
<dbReference type="OrthoDB" id="449241at2759"/>
<dbReference type="SFLD" id="SFLDG01121">
    <property type="entry name" value="Diphthamide_biosynthesis"/>
    <property type="match status" value="1"/>
</dbReference>
<keyword evidence="5 8" id="KW-0479">Metal-binding</keyword>
<dbReference type="GO" id="GO:0090560">
    <property type="term" value="F:2-(3-amino-3-carboxypropyl)histidine synthase activity"/>
    <property type="evidence" value="ECO:0007669"/>
    <property type="project" value="InterPro"/>
</dbReference>
<dbReference type="GO" id="GO:0017183">
    <property type="term" value="P:protein histidyl modification to diphthamide"/>
    <property type="evidence" value="ECO:0007669"/>
    <property type="project" value="UniProtKB-UniPathway"/>
</dbReference>
<dbReference type="UniPathway" id="UPA00559"/>
<dbReference type="PANTHER" id="PTHR10762">
    <property type="entry name" value="DIPHTHAMIDE BIOSYNTHESIS PROTEIN"/>
    <property type="match status" value="1"/>
</dbReference>
<gene>
    <name evidence="9" type="primary">DPH2</name>
</gene>
<proteinExistence type="evidence at transcript level"/>
<dbReference type="Gene3D" id="3.40.50.11860">
    <property type="entry name" value="Diphthamide synthesis DPH1/DPH2 domain 3"/>
    <property type="match status" value="1"/>
</dbReference>
<name>T2M719_HYDVU</name>
<comment type="cofactor">
    <cofactor evidence="1">
        <name>[4Fe-4S] cluster</name>
        <dbReference type="ChEBI" id="CHEBI:49883"/>
    </cofactor>
</comment>
<evidence type="ECO:0000256" key="6">
    <source>
        <dbReference type="ARBA" id="ARBA00023004"/>
    </source>
</evidence>
<organism evidence="9">
    <name type="scientific">Hydra vulgaris</name>
    <name type="common">Hydra</name>
    <name type="synonym">Hydra attenuata</name>
    <dbReference type="NCBI Taxonomy" id="6087"/>
    <lineage>
        <taxon>Eukaryota</taxon>
        <taxon>Metazoa</taxon>
        <taxon>Cnidaria</taxon>
        <taxon>Hydrozoa</taxon>
        <taxon>Hydroidolina</taxon>
        <taxon>Anthoathecata</taxon>
        <taxon>Aplanulata</taxon>
        <taxon>Hydridae</taxon>
        <taxon>Hydra</taxon>
    </lineage>
</organism>
<dbReference type="SFLD" id="SFLDS00032">
    <property type="entry name" value="Radical_SAM_3-amino-3-carboxyp"/>
    <property type="match status" value="1"/>
</dbReference>
<dbReference type="NCBIfam" id="TIGR00272">
    <property type="entry name" value="DPH2"/>
    <property type="match status" value="1"/>
</dbReference>
<dbReference type="InterPro" id="IPR016435">
    <property type="entry name" value="DPH1/DPH2"/>
</dbReference>
<evidence type="ECO:0000313" key="9">
    <source>
        <dbReference type="EMBL" id="CDG67747.1"/>
    </source>
</evidence>
<dbReference type="Gene3D" id="3.40.50.11840">
    <property type="entry name" value="Diphthamide synthesis DPH1/DPH2 domain 1"/>
    <property type="match status" value="1"/>
</dbReference>
<evidence type="ECO:0000256" key="8">
    <source>
        <dbReference type="RuleBase" id="RU364133"/>
    </source>
</evidence>
<evidence type="ECO:0000256" key="2">
    <source>
        <dbReference type="ARBA" id="ARBA00005156"/>
    </source>
</evidence>
<reference evidence="9" key="1">
    <citation type="journal article" date="2013" name="Genome Biol. Evol.">
        <title>Punctuated emergences of genetic and phenotypic innovations in eumetazoan, bilaterian, euteleostome, and hominidae ancestors.</title>
        <authorList>
            <person name="Wenger Y."/>
            <person name="Galliot B."/>
        </authorList>
    </citation>
    <scope>NUCLEOTIDE SEQUENCE</scope>
    <source>
        <tissue evidence="9">Whole animals</tissue>
    </source>
</reference>
<dbReference type="GO" id="GO:0051536">
    <property type="term" value="F:iron-sulfur cluster binding"/>
    <property type="evidence" value="ECO:0007669"/>
    <property type="project" value="UniProtKB-KW"/>
</dbReference>
<dbReference type="Pfam" id="PF01866">
    <property type="entry name" value="Diphthamide_syn"/>
    <property type="match status" value="1"/>
</dbReference>
<keyword evidence="6 8" id="KW-0408">Iron</keyword>
<dbReference type="EMBL" id="HAAD01001515">
    <property type="protein sequence ID" value="CDG67747.1"/>
    <property type="molecule type" value="mRNA"/>
</dbReference>
<evidence type="ECO:0000256" key="5">
    <source>
        <dbReference type="ARBA" id="ARBA00022723"/>
    </source>
</evidence>
<dbReference type="InterPro" id="IPR042263">
    <property type="entry name" value="DPH1/DPH2_1"/>
</dbReference>
<sequence length="491" mass="56454">MAELKVAFSPDDSKIFEQTTQVSTVDIDDPVSYFEIYESVQFIKDGNFKRVALQFPDELLKYAKFIVSKIEELTFNKEEVTSNKEEVTSNKFYVLADTSYGNCCVDEVAASHIQADAIIHYGHSCLSVTEKTPTFYVFGRSKLNLDDFSLCTNKLFTENKVLLLYDVKYYHYVEVIKDLLKKFEQTIDIAHLVIYKKKSESASPACLNSFTFLGRQFNLKFDLLVYKILFIGEEGLTLRNLMMRFNKNQFYVYNPSLLSLTLQQVNINKSLMKRFYLIQKAKDAQIVGIVMGTLGIEKYKEIVQRLKKVLKHAGKKYYTFIMGKLNVAKMANFMEIDIFVLVACPENSLIDSKEYFKPIITPFELEIACLNSREWNGEYLTDFCELLEGGLSYLDIKDDDGFVEPEYSLITGQLRSGVNKIENNFDSSNEIALINENNKLVAHNITNASDFLLRRTWQGLQINSNYTEVHKAVDGRAGIASDYLNELEYKN</sequence>
<evidence type="ECO:0000256" key="1">
    <source>
        <dbReference type="ARBA" id="ARBA00001966"/>
    </source>
</evidence>
<comment type="function">
    <text evidence="8">Required for the first step of diphthamide biosynthesis, a post-translational modification of histidine which occurs in elongation factor 2. DPH1 and DPH2 transfer a 3-amino-3-carboxypropyl (ACP) group from S-adenosyl-L-methionine (SAM) to a histidine residue, the reaction is assisted by a reduction system comprising DPH3 and a NADH-dependent reductase. Facilitates the reduction of the catalytic iron-sulfur cluster found in the DPH1 subunit.</text>
</comment>
<evidence type="ECO:0000256" key="7">
    <source>
        <dbReference type="ARBA" id="ARBA00023014"/>
    </source>
</evidence>
<dbReference type="InterPro" id="IPR042265">
    <property type="entry name" value="DPH1/DPH2_3"/>
</dbReference>
<protein>
    <recommendedName>
        <fullName evidence="4 8">2-(3-amino-3-carboxypropyl)histidine synthase subunit 2</fullName>
    </recommendedName>
</protein>
<dbReference type="GO" id="GO:0046872">
    <property type="term" value="F:metal ion binding"/>
    <property type="evidence" value="ECO:0007669"/>
    <property type="project" value="UniProtKB-KW"/>
</dbReference>
<dbReference type="PANTHER" id="PTHR10762:SF2">
    <property type="entry name" value="2-(3-AMINO-3-CARBOXYPROPYL)HISTIDINE SYNTHASE SUBUNIT 2"/>
    <property type="match status" value="1"/>
</dbReference>
<keyword evidence="7 8" id="KW-0411">Iron-sulfur</keyword>
<comment type="similarity">
    <text evidence="3 8">Belongs to the DPH1/DPH2 family. DPH2 subfamily.</text>
</comment>
<dbReference type="SFLD" id="SFLDF00408">
    <property type="entry name" value="Diphthamide_biosynthesis_famil"/>
    <property type="match status" value="1"/>
</dbReference>